<evidence type="ECO:0000313" key="3">
    <source>
        <dbReference type="EMBL" id="MBB5069121.1"/>
    </source>
</evidence>
<comment type="caution">
    <text evidence="3">The sequence shown here is derived from an EMBL/GenBank/DDBJ whole genome shotgun (WGS) entry which is preliminary data.</text>
</comment>
<name>A0A840NDT2_9PSEU</name>
<evidence type="ECO:0000259" key="2">
    <source>
        <dbReference type="Pfam" id="PF13649"/>
    </source>
</evidence>
<dbReference type="AlphaFoldDB" id="A0A840NDT2"/>
<dbReference type="RefSeq" id="WP_184478848.1">
    <property type="nucleotide sequence ID" value="NZ_JACHIV010000001.1"/>
</dbReference>
<evidence type="ECO:0000313" key="4">
    <source>
        <dbReference type="Proteomes" id="UP000580474"/>
    </source>
</evidence>
<dbReference type="InterPro" id="IPR029063">
    <property type="entry name" value="SAM-dependent_MTases_sf"/>
</dbReference>
<dbReference type="EMBL" id="JACHIV010000001">
    <property type="protein sequence ID" value="MBB5069121.1"/>
    <property type="molecule type" value="Genomic_DNA"/>
</dbReference>
<dbReference type="SUPFAM" id="SSF53335">
    <property type="entry name" value="S-adenosyl-L-methionine-dependent methyltransferases"/>
    <property type="match status" value="1"/>
</dbReference>
<proteinExistence type="predicted"/>
<dbReference type="PANTHER" id="PTHR43591:SF24">
    <property type="entry name" value="2-METHOXY-6-POLYPRENYL-1,4-BENZOQUINOL METHYLASE, MITOCHONDRIAL"/>
    <property type="match status" value="1"/>
</dbReference>
<gene>
    <name evidence="3" type="ORF">BJ969_002209</name>
</gene>
<evidence type="ECO:0000256" key="1">
    <source>
        <dbReference type="SAM" id="MobiDB-lite"/>
    </source>
</evidence>
<protein>
    <recommendedName>
        <fullName evidence="2">Methyltransferase domain-containing protein</fullName>
    </recommendedName>
</protein>
<dbReference type="PANTHER" id="PTHR43591">
    <property type="entry name" value="METHYLTRANSFERASE"/>
    <property type="match status" value="1"/>
</dbReference>
<accession>A0A840NDT2</accession>
<dbReference type="Proteomes" id="UP000580474">
    <property type="component" value="Unassembled WGS sequence"/>
</dbReference>
<organism evidence="3 4">
    <name type="scientific">Saccharopolyspora gloriosae</name>
    <dbReference type="NCBI Taxonomy" id="455344"/>
    <lineage>
        <taxon>Bacteria</taxon>
        <taxon>Bacillati</taxon>
        <taxon>Actinomycetota</taxon>
        <taxon>Actinomycetes</taxon>
        <taxon>Pseudonocardiales</taxon>
        <taxon>Pseudonocardiaceae</taxon>
        <taxon>Saccharopolyspora</taxon>
    </lineage>
</organism>
<feature type="domain" description="Methyltransferase" evidence="2">
    <location>
        <begin position="302"/>
        <end position="392"/>
    </location>
</feature>
<reference evidence="3 4" key="1">
    <citation type="submission" date="2020-08" db="EMBL/GenBank/DDBJ databases">
        <title>Sequencing the genomes of 1000 actinobacteria strains.</title>
        <authorList>
            <person name="Klenk H.-P."/>
        </authorList>
    </citation>
    <scope>NUCLEOTIDE SEQUENCE [LARGE SCALE GENOMIC DNA]</scope>
    <source>
        <strain evidence="3 4">DSM 45582</strain>
    </source>
</reference>
<keyword evidence="4" id="KW-1185">Reference proteome</keyword>
<dbReference type="InterPro" id="IPR041698">
    <property type="entry name" value="Methyltransf_25"/>
</dbReference>
<sequence>MRAQEQPGLPRVTAQPDPAPDTARWGGLRAALVHHDPQVSDVAFARLARELLDPAAAGPADLVGPVEVLTGSPHPNRARVALLLGVLLGDDESSSYLPGQIKGVLGDRLDASMRLLERADTEPCLRTALLHLLMHLPEQRDRISPVLPADLDEHDAARLRRCLTVPDFTDPSCAAGIGRAWPSPAHWGSLAPITGPVRAGAELAELWDAETAALRAYQGARAEHEIHHAFGWPELPEPPEPVTPASGAYRRLLEQESTAGQRIELLRAESGAVPGGNWDRSVTAWDEDAYLRRNLRPAPGPVLDVACGTGRWTRVLAEQVGPDRVLGLDSAAPLLEVARAAVPGVLFTEGDARALPFPDAFLGAVNCSDALHLLPEPQRVIAEVARCLHPAGTFTATTYRPGTRAFQRYFQRCHERVFGLRSFEPETIAEAFGSVGLDVVDSSGPGSFLYLTARRRAVGRGGMGAVAV</sequence>
<feature type="region of interest" description="Disordered" evidence="1">
    <location>
        <begin position="1"/>
        <end position="23"/>
    </location>
</feature>
<dbReference type="Gene3D" id="3.40.50.150">
    <property type="entry name" value="Vaccinia Virus protein VP39"/>
    <property type="match status" value="1"/>
</dbReference>
<dbReference type="Pfam" id="PF13649">
    <property type="entry name" value="Methyltransf_25"/>
    <property type="match status" value="1"/>
</dbReference>
<dbReference type="GO" id="GO:0008168">
    <property type="term" value="F:methyltransferase activity"/>
    <property type="evidence" value="ECO:0007669"/>
    <property type="project" value="TreeGrafter"/>
</dbReference>
<dbReference type="CDD" id="cd02440">
    <property type="entry name" value="AdoMet_MTases"/>
    <property type="match status" value="1"/>
</dbReference>